<feature type="region of interest" description="Disordered" evidence="2">
    <location>
        <begin position="1"/>
        <end position="76"/>
    </location>
</feature>
<evidence type="ECO:0000313" key="4">
    <source>
        <dbReference type="Proteomes" id="UP000054248"/>
    </source>
</evidence>
<accession>A0A0C3QVD9</accession>
<gene>
    <name evidence="3" type="ORF">M407DRAFT_17500</name>
</gene>
<evidence type="ECO:0000313" key="3">
    <source>
        <dbReference type="EMBL" id="KIO33546.1"/>
    </source>
</evidence>
<organism evidence="3 4">
    <name type="scientific">Tulasnella calospora MUT 4182</name>
    <dbReference type="NCBI Taxonomy" id="1051891"/>
    <lineage>
        <taxon>Eukaryota</taxon>
        <taxon>Fungi</taxon>
        <taxon>Dikarya</taxon>
        <taxon>Basidiomycota</taxon>
        <taxon>Agaricomycotina</taxon>
        <taxon>Agaricomycetes</taxon>
        <taxon>Cantharellales</taxon>
        <taxon>Tulasnellaceae</taxon>
        <taxon>Tulasnella</taxon>
    </lineage>
</organism>
<dbReference type="EMBL" id="KN822947">
    <property type="protein sequence ID" value="KIO33546.1"/>
    <property type="molecule type" value="Genomic_DNA"/>
</dbReference>
<feature type="compositionally biased region" description="Polar residues" evidence="2">
    <location>
        <begin position="42"/>
        <end position="54"/>
    </location>
</feature>
<evidence type="ECO:0000256" key="1">
    <source>
        <dbReference type="SAM" id="Coils"/>
    </source>
</evidence>
<sequence length="232" mass="25331">MSYSAQDFDGMTQDDPQPQLPQSGLPDINTLSPVQVEEEASAASTHPTTFSAATSPDLATPNSVSTAPTSTVTSSLHSLAPRPDLLAVNQRIAELEGIAKQIEQEYADHLKEAREMDATLTSLGKEVDSAIEAIKSVNREMALEAEEWAEDDLFRAKHNYEEGQKKYVDLQVRYANLQRERERLRIGMNDAGPLPPNEPWLEVLSTAVSPNLLAVIAFGIGHILGPLLPNAF</sequence>
<protein>
    <submittedName>
        <fullName evidence="3">Uncharacterized protein</fullName>
    </submittedName>
</protein>
<evidence type="ECO:0000256" key="2">
    <source>
        <dbReference type="SAM" id="MobiDB-lite"/>
    </source>
</evidence>
<name>A0A0C3QVD9_9AGAM</name>
<dbReference type="AlphaFoldDB" id="A0A0C3QVD9"/>
<feature type="coiled-coil region" evidence="1">
    <location>
        <begin position="85"/>
        <end position="119"/>
    </location>
</feature>
<dbReference type="Proteomes" id="UP000054248">
    <property type="component" value="Unassembled WGS sequence"/>
</dbReference>
<feature type="coiled-coil region" evidence="1">
    <location>
        <begin position="160"/>
        <end position="187"/>
    </location>
</feature>
<reference evidence="3 4" key="1">
    <citation type="submission" date="2014-04" db="EMBL/GenBank/DDBJ databases">
        <authorList>
            <consortium name="DOE Joint Genome Institute"/>
            <person name="Kuo A."/>
            <person name="Girlanda M."/>
            <person name="Perotto S."/>
            <person name="Kohler A."/>
            <person name="Nagy L.G."/>
            <person name="Floudas D."/>
            <person name="Copeland A."/>
            <person name="Barry K.W."/>
            <person name="Cichocki N."/>
            <person name="Veneault-Fourrey C."/>
            <person name="LaButti K."/>
            <person name="Lindquist E.A."/>
            <person name="Lipzen A."/>
            <person name="Lundell T."/>
            <person name="Morin E."/>
            <person name="Murat C."/>
            <person name="Sun H."/>
            <person name="Tunlid A."/>
            <person name="Henrissat B."/>
            <person name="Grigoriev I.V."/>
            <person name="Hibbett D.S."/>
            <person name="Martin F."/>
            <person name="Nordberg H.P."/>
            <person name="Cantor M.N."/>
            <person name="Hua S.X."/>
        </authorList>
    </citation>
    <scope>NUCLEOTIDE SEQUENCE [LARGE SCALE GENOMIC DNA]</scope>
    <source>
        <strain evidence="3 4">MUT 4182</strain>
    </source>
</reference>
<reference evidence="4" key="2">
    <citation type="submission" date="2015-01" db="EMBL/GenBank/DDBJ databases">
        <title>Evolutionary Origins and Diversification of the Mycorrhizal Mutualists.</title>
        <authorList>
            <consortium name="DOE Joint Genome Institute"/>
            <consortium name="Mycorrhizal Genomics Consortium"/>
            <person name="Kohler A."/>
            <person name="Kuo A."/>
            <person name="Nagy L.G."/>
            <person name="Floudas D."/>
            <person name="Copeland A."/>
            <person name="Barry K.W."/>
            <person name="Cichocki N."/>
            <person name="Veneault-Fourrey C."/>
            <person name="LaButti K."/>
            <person name="Lindquist E.A."/>
            <person name="Lipzen A."/>
            <person name="Lundell T."/>
            <person name="Morin E."/>
            <person name="Murat C."/>
            <person name="Riley R."/>
            <person name="Ohm R."/>
            <person name="Sun H."/>
            <person name="Tunlid A."/>
            <person name="Henrissat B."/>
            <person name="Grigoriev I.V."/>
            <person name="Hibbett D.S."/>
            <person name="Martin F."/>
        </authorList>
    </citation>
    <scope>NUCLEOTIDE SEQUENCE [LARGE SCALE GENOMIC DNA]</scope>
    <source>
        <strain evidence="4">MUT 4182</strain>
    </source>
</reference>
<dbReference type="OrthoDB" id="3307478at2759"/>
<keyword evidence="1" id="KW-0175">Coiled coil</keyword>
<keyword evidence="4" id="KW-1185">Reference proteome</keyword>
<dbReference type="HOGENOM" id="CLU_059231_1_0_1"/>
<feature type="compositionally biased region" description="Low complexity" evidence="2">
    <location>
        <begin position="59"/>
        <end position="75"/>
    </location>
</feature>
<proteinExistence type="predicted"/>